<dbReference type="AlphaFoldDB" id="A0A645ESH3"/>
<organism evidence="1">
    <name type="scientific">bioreactor metagenome</name>
    <dbReference type="NCBI Taxonomy" id="1076179"/>
    <lineage>
        <taxon>unclassified sequences</taxon>
        <taxon>metagenomes</taxon>
        <taxon>ecological metagenomes</taxon>
    </lineage>
</organism>
<gene>
    <name evidence="1" type="ORF">SDC9_152214</name>
</gene>
<sequence length="84" mass="9374">MPQRCDLKPVVFFGANGLQLVKDHQQRAQNTGNQRKQFYRCAADLHRISGQVPRADDGVAGRQRAFGLALQRHHGEAAENQHVG</sequence>
<dbReference type="EMBL" id="VSSQ01050883">
    <property type="protein sequence ID" value="MPN04965.1"/>
    <property type="molecule type" value="Genomic_DNA"/>
</dbReference>
<proteinExistence type="predicted"/>
<comment type="caution">
    <text evidence="1">The sequence shown here is derived from an EMBL/GenBank/DDBJ whole genome shotgun (WGS) entry which is preliminary data.</text>
</comment>
<name>A0A645ESH3_9ZZZZ</name>
<accession>A0A645ESH3</accession>
<evidence type="ECO:0000313" key="1">
    <source>
        <dbReference type="EMBL" id="MPN04965.1"/>
    </source>
</evidence>
<reference evidence="1" key="1">
    <citation type="submission" date="2019-08" db="EMBL/GenBank/DDBJ databases">
        <authorList>
            <person name="Kucharzyk K."/>
            <person name="Murdoch R.W."/>
            <person name="Higgins S."/>
            <person name="Loffler F."/>
        </authorList>
    </citation>
    <scope>NUCLEOTIDE SEQUENCE</scope>
</reference>
<protein>
    <submittedName>
        <fullName evidence="1">Uncharacterized protein</fullName>
    </submittedName>
</protein>